<sequence>MLWGLVYQNSIPVSPDYSSLKEFNTCFSFLDKISTSMQSTAATPLVPENQIITLRGVTAGKKKIAHGIINMTDFFIRYIQALLAKLGIRQWAPDLNDASDSLYNEACRISAIQTFRQIAAGGAFEYMNINLRSLNNIQLLEAAYNHIVFWSLAQKYKKEMKEAGKNKKDLDRGTVLRKRLRLKNIRYEFGVAQHFPQRYLKILANVDDHSDDEKDPVSNKYYIKNLECQSKNATIFMRRLDEEMQKVEQMDGKSSQQHQRYIPETPLKSVCTRVPKRLPIDFYNPLWLNDCPAGQKTITCDAFNIAFLPNSSESLCGIQHPDEKLSDRRFTEKYWDQLIVPYDISHEIPQEEELEGLDG</sequence>
<comment type="caution">
    <text evidence="1">The sequence shown here is derived from an EMBL/GenBank/DDBJ whole genome shotgun (WGS) entry which is preliminary data.</text>
</comment>
<dbReference type="Proteomes" id="UP000765509">
    <property type="component" value="Unassembled WGS sequence"/>
</dbReference>
<proteinExistence type="predicted"/>
<evidence type="ECO:0000313" key="2">
    <source>
        <dbReference type="Proteomes" id="UP000765509"/>
    </source>
</evidence>
<organism evidence="1 2">
    <name type="scientific">Austropuccinia psidii MF-1</name>
    <dbReference type="NCBI Taxonomy" id="1389203"/>
    <lineage>
        <taxon>Eukaryota</taxon>
        <taxon>Fungi</taxon>
        <taxon>Dikarya</taxon>
        <taxon>Basidiomycota</taxon>
        <taxon>Pucciniomycotina</taxon>
        <taxon>Pucciniomycetes</taxon>
        <taxon>Pucciniales</taxon>
        <taxon>Sphaerophragmiaceae</taxon>
        <taxon>Austropuccinia</taxon>
    </lineage>
</organism>
<keyword evidence="2" id="KW-1185">Reference proteome</keyword>
<accession>A0A9Q3PDY5</accession>
<protein>
    <submittedName>
        <fullName evidence="1">Uncharacterized protein</fullName>
    </submittedName>
</protein>
<reference evidence="1" key="1">
    <citation type="submission" date="2021-03" db="EMBL/GenBank/DDBJ databases">
        <title>Draft genome sequence of rust myrtle Austropuccinia psidii MF-1, a brazilian biotype.</title>
        <authorList>
            <person name="Quecine M.C."/>
            <person name="Pachon D.M.R."/>
            <person name="Bonatelli M.L."/>
            <person name="Correr F.H."/>
            <person name="Franceschini L.M."/>
            <person name="Leite T.F."/>
            <person name="Margarido G.R.A."/>
            <person name="Almeida C.A."/>
            <person name="Ferrarezi J.A."/>
            <person name="Labate C.A."/>
        </authorList>
    </citation>
    <scope>NUCLEOTIDE SEQUENCE</scope>
    <source>
        <strain evidence="1">MF-1</strain>
    </source>
</reference>
<name>A0A9Q3PDY5_9BASI</name>
<evidence type="ECO:0000313" key="1">
    <source>
        <dbReference type="EMBL" id="MBW0558109.1"/>
    </source>
</evidence>
<dbReference type="OrthoDB" id="2505972at2759"/>
<dbReference type="AlphaFoldDB" id="A0A9Q3PDY5"/>
<dbReference type="EMBL" id="AVOT02066260">
    <property type="protein sequence ID" value="MBW0558109.1"/>
    <property type="molecule type" value="Genomic_DNA"/>
</dbReference>
<gene>
    <name evidence="1" type="ORF">O181_097824</name>
</gene>